<accession>A0ACB6ZWJ9</accession>
<protein>
    <submittedName>
        <fullName evidence="1">Uncharacterized protein</fullName>
    </submittedName>
</protein>
<keyword evidence="2" id="KW-1185">Reference proteome</keyword>
<proteinExistence type="predicted"/>
<comment type="caution">
    <text evidence="1">The sequence shown here is derived from an EMBL/GenBank/DDBJ whole genome shotgun (WGS) entry which is preliminary data.</text>
</comment>
<evidence type="ECO:0000313" key="2">
    <source>
        <dbReference type="Proteomes" id="UP000886501"/>
    </source>
</evidence>
<evidence type="ECO:0000313" key="1">
    <source>
        <dbReference type="EMBL" id="KAF9653775.1"/>
    </source>
</evidence>
<organism evidence="1 2">
    <name type="scientific">Thelephora ganbajun</name>
    <name type="common">Ganba fungus</name>
    <dbReference type="NCBI Taxonomy" id="370292"/>
    <lineage>
        <taxon>Eukaryota</taxon>
        <taxon>Fungi</taxon>
        <taxon>Dikarya</taxon>
        <taxon>Basidiomycota</taxon>
        <taxon>Agaricomycotina</taxon>
        <taxon>Agaricomycetes</taxon>
        <taxon>Thelephorales</taxon>
        <taxon>Thelephoraceae</taxon>
        <taxon>Thelephora</taxon>
    </lineage>
</organism>
<reference evidence="1" key="2">
    <citation type="journal article" date="2020" name="Nat. Commun.">
        <title>Large-scale genome sequencing of mycorrhizal fungi provides insights into the early evolution of symbiotic traits.</title>
        <authorList>
            <person name="Miyauchi S."/>
            <person name="Kiss E."/>
            <person name="Kuo A."/>
            <person name="Drula E."/>
            <person name="Kohler A."/>
            <person name="Sanchez-Garcia M."/>
            <person name="Morin E."/>
            <person name="Andreopoulos B."/>
            <person name="Barry K.W."/>
            <person name="Bonito G."/>
            <person name="Buee M."/>
            <person name="Carver A."/>
            <person name="Chen C."/>
            <person name="Cichocki N."/>
            <person name="Clum A."/>
            <person name="Culley D."/>
            <person name="Crous P.W."/>
            <person name="Fauchery L."/>
            <person name="Girlanda M."/>
            <person name="Hayes R.D."/>
            <person name="Keri Z."/>
            <person name="LaButti K."/>
            <person name="Lipzen A."/>
            <person name="Lombard V."/>
            <person name="Magnuson J."/>
            <person name="Maillard F."/>
            <person name="Murat C."/>
            <person name="Nolan M."/>
            <person name="Ohm R.A."/>
            <person name="Pangilinan J."/>
            <person name="Pereira M.F."/>
            <person name="Perotto S."/>
            <person name="Peter M."/>
            <person name="Pfister S."/>
            <person name="Riley R."/>
            <person name="Sitrit Y."/>
            <person name="Stielow J.B."/>
            <person name="Szollosi G."/>
            <person name="Zifcakova L."/>
            <person name="Stursova M."/>
            <person name="Spatafora J.W."/>
            <person name="Tedersoo L."/>
            <person name="Vaario L.M."/>
            <person name="Yamada A."/>
            <person name="Yan M."/>
            <person name="Wang P."/>
            <person name="Xu J."/>
            <person name="Bruns T."/>
            <person name="Baldrian P."/>
            <person name="Vilgalys R."/>
            <person name="Dunand C."/>
            <person name="Henrissat B."/>
            <person name="Grigoriev I.V."/>
            <person name="Hibbett D."/>
            <person name="Nagy L.G."/>
            <person name="Martin F.M."/>
        </authorList>
    </citation>
    <scope>NUCLEOTIDE SEQUENCE</scope>
    <source>
        <strain evidence="1">P2</strain>
    </source>
</reference>
<dbReference type="Proteomes" id="UP000886501">
    <property type="component" value="Unassembled WGS sequence"/>
</dbReference>
<sequence length="252" mass="29108">MIAGDIKSFYDEQGYAIVPGLIPVELEKSLREATERVISKTRSGEWSYRRTVGKQFPPYDNSNSDSWGVQHIMHPDLGEPIFAEWYTSQPLIRTICRLLNCNEDKLQMELFNLLINPESHEFALRWHRDDVRETASEDEERQALATWHHGDSCLYIVPGSHQPGETVFYNSNILHCATYNPRAKRATLHACTGETSGGSTRARNILQHGLNWMKEDRFRNTLHEGRPRDMLERLVRMQEGFRESEIGYSQVG</sequence>
<reference evidence="1" key="1">
    <citation type="submission" date="2019-10" db="EMBL/GenBank/DDBJ databases">
        <authorList>
            <consortium name="DOE Joint Genome Institute"/>
            <person name="Kuo A."/>
            <person name="Miyauchi S."/>
            <person name="Kiss E."/>
            <person name="Drula E."/>
            <person name="Kohler A."/>
            <person name="Sanchez-Garcia M."/>
            <person name="Andreopoulos B."/>
            <person name="Barry K.W."/>
            <person name="Bonito G."/>
            <person name="Buee M."/>
            <person name="Carver A."/>
            <person name="Chen C."/>
            <person name="Cichocki N."/>
            <person name="Clum A."/>
            <person name="Culley D."/>
            <person name="Crous P.W."/>
            <person name="Fauchery L."/>
            <person name="Girlanda M."/>
            <person name="Hayes R."/>
            <person name="Keri Z."/>
            <person name="Labutti K."/>
            <person name="Lipzen A."/>
            <person name="Lombard V."/>
            <person name="Magnuson J."/>
            <person name="Maillard F."/>
            <person name="Morin E."/>
            <person name="Murat C."/>
            <person name="Nolan M."/>
            <person name="Ohm R."/>
            <person name="Pangilinan J."/>
            <person name="Pereira M."/>
            <person name="Perotto S."/>
            <person name="Peter M."/>
            <person name="Riley R."/>
            <person name="Sitrit Y."/>
            <person name="Stielow B."/>
            <person name="Szollosi G."/>
            <person name="Zifcakova L."/>
            <person name="Stursova M."/>
            <person name="Spatafora J.W."/>
            <person name="Tedersoo L."/>
            <person name="Vaario L.-M."/>
            <person name="Yamada A."/>
            <person name="Yan M."/>
            <person name="Wang P."/>
            <person name="Xu J."/>
            <person name="Bruns T."/>
            <person name="Baldrian P."/>
            <person name="Vilgalys R."/>
            <person name="Henrissat B."/>
            <person name="Grigoriev I.V."/>
            <person name="Hibbett D."/>
            <person name="Nagy L.G."/>
            <person name="Martin F.M."/>
        </authorList>
    </citation>
    <scope>NUCLEOTIDE SEQUENCE</scope>
    <source>
        <strain evidence="1">P2</strain>
    </source>
</reference>
<dbReference type="EMBL" id="MU117963">
    <property type="protein sequence ID" value="KAF9653775.1"/>
    <property type="molecule type" value="Genomic_DNA"/>
</dbReference>
<gene>
    <name evidence="1" type="ORF">BDM02DRAFT_3177609</name>
</gene>
<name>A0ACB6ZWJ9_THEGA</name>